<reference evidence="2 3" key="1">
    <citation type="submission" date="2020-12" db="EMBL/GenBank/DDBJ databases">
        <title>Sphingomonas sp.</title>
        <authorList>
            <person name="Kim M.K."/>
        </authorList>
    </citation>
    <scope>NUCLEOTIDE SEQUENCE [LARGE SCALE GENOMIC DNA]</scope>
    <source>
        <strain evidence="2 3">BT552</strain>
    </source>
</reference>
<accession>A0ABS2D921</accession>
<keyword evidence="3" id="KW-1185">Reference proteome</keyword>
<evidence type="ECO:0000313" key="2">
    <source>
        <dbReference type="EMBL" id="MBM6577412.1"/>
    </source>
</evidence>
<protein>
    <submittedName>
        <fullName evidence="2">Uncharacterized protein</fullName>
    </submittedName>
</protein>
<comment type="caution">
    <text evidence="2">The sequence shown here is derived from an EMBL/GenBank/DDBJ whole genome shotgun (WGS) entry which is preliminary data.</text>
</comment>
<evidence type="ECO:0000313" key="3">
    <source>
        <dbReference type="Proteomes" id="UP000763641"/>
    </source>
</evidence>
<feature type="chain" id="PRO_5046620722" evidence="1">
    <location>
        <begin position="17"/>
        <end position="121"/>
    </location>
</feature>
<sequence length="121" mass="13245">MLLPILAAALIQTATAAAPPEKETVISFAGNGGLRDWEFGPTRDVLLVRDRTEHWYRVTTTGPCPHIGNLDTLSYTTDSNGTFDRFSRIRFLRYPNVTCGVKSIVATVAPPSKGGKRVAKR</sequence>
<dbReference type="RefSeq" id="WP_204199521.1">
    <property type="nucleotide sequence ID" value="NZ_JAFEMC010000004.1"/>
</dbReference>
<name>A0ABS2D921_9SPHN</name>
<proteinExistence type="predicted"/>
<evidence type="ECO:0000256" key="1">
    <source>
        <dbReference type="SAM" id="SignalP"/>
    </source>
</evidence>
<gene>
    <name evidence="2" type="ORF">ILT43_13600</name>
</gene>
<dbReference type="Proteomes" id="UP000763641">
    <property type="component" value="Unassembled WGS sequence"/>
</dbReference>
<feature type="signal peptide" evidence="1">
    <location>
        <begin position="1"/>
        <end position="16"/>
    </location>
</feature>
<keyword evidence="1" id="KW-0732">Signal</keyword>
<dbReference type="EMBL" id="JAFEMC010000004">
    <property type="protein sequence ID" value="MBM6577412.1"/>
    <property type="molecule type" value="Genomic_DNA"/>
</dbReference>
<organism evidence="2 3">
    <name type="scientific">Sphingomonas longa</name>
    <dbReference type="NCBI Taxonomy" id="2778730"/>
    <lineage>
        <taxon>Bacteria</taxon>
        <taxon>Pseudomonadati</taxon>
        <taxon>Pseudomonadota</taxon>
        <taxon>Alphaproteobacteria</taxon>
        <taxon>Sphingomonadales</taxon>
        <taxon>Sphingomonadaceae</taxon>
        <taxon>Sphingomonas</taxon>
    </lineage>
</organism>